<evidence type="ECO:0000256" key="5">
    <source>
        <dbReference type="ARBA" id="ARBA00022989"/>
    </source>
</evidence>
<evidence type="ECO:0000256" key="7">
    <source>
        <dbReference type="SAM" id="Phobius"/>
    </source>
</evidence>
<feature type="transmembrane region" description="Helical" evidence="7">
    <location>
        <begin position="241"/>
        <end position="258"/>
    </location>
</feature>
<feature type="transmembrane region" description="Helical" evidence="7">
    <location>
        <begin position="181"/>
        <end position="200"/>
    </location>
</feature>
<comment type="similarity">
    <text evidence="2">Belongs to the UPF0324 family.</text>
</comment>
<evidence type="ECO:0000256" key="1">
    <source>
        <dbReference type="ARBA" id="ARBA00004651"/>
    </source>
</evidence>
<proteinExistence type="inferred from homology"/>
<protein>
    <submittedName>
        <fullName evidence="8">Putative sulfate exporter family transporter</fullName>
    </submittedName>
</protein>
<keyword evidence="4 7" id="KW-0812">Transmembrane</keyword>
<comment type="subcellular location">
    <subcellularLocation>
        <location evidence="1">Cell membrane</location>
        <topology evidence="1">Multi-pass membrane protein</topology>
    </subcellularLocation>
</comment>
<evidence type="ECO:0000256" key="4">
    <source>
        <dbReference type="ARBA" id="ARBA00022692"/>
    </source>
</evidence>
<accession>A0A3D8P6G0</accession>
<evidence type="ECO:0000256" key="6">
    <source>
        <dbReference type="ARBA" id="ARBA00023136"/>
    </source>
</evidence>
<dbReference type="OrthoDB" id="9766798at2"/>
<evidence type="ECO:0000256" key="2">
    <source>
        <dbReference type="ARBA" id="ARBA00007977"/>
    </source>
</evidence>
<dbReference type="Pfam" id="PF03601">
    <property type="entry name" value="Cons_hypoth698"/>
    <property type="match status" value="1"/>
</dbReference>
<feature type="transmembrane region" description="Helical" evidence="7">
    <location>
        <begin position="310"/>
        <end position="328"/>
    </location>
</feature>
<dbReference type="GO" id="GO:0005886">
    <property type="term" value="C:plasma membrane"/>
    <property type="evidence" value="ECO:0007669"/>
    <property type="project" value="UniProtKB-SubCell"/>
</dbReference>
<keyword evidence="6 7" id="KW-0472">Membrane</keyword>
<reference evidence="8 9" key="1">
    <citation type="submission" date="2018-08" db="EMBL/GenBank/DDBJ databases">
        <title>Form III RuBisCO-mediated autotrophy in Thermodesulfobium bacteria.</title>
        <authorList>
            <person name="Toshchakov S.V."/>
            <person name="Kublanov I.V."/>
            <person name="Frolov E."/>
            <person name="Bonch-Osmolovskaya E.A."/>
            <person name="Tourova T.P."/>
            <person name="Chernych N.A."/>
            <person name="Lebedinsky A.V."/>
        </authorList>
    </citation>
    <scope>NUCLEOTIDE SEQUENCE [LARGE SCALE GENOMIC DNA]</scope>
    <source>
        <strain evidence="8 9">SR</strain>
    </source>
</reference>
<comment type="caution">
    <text evidence="8">The sequence shown here is derived from an EMBL/GenBank/DDBJ whole genome shotgun (WGS) entry which is preliminary data.</text>
</comment>
<feature type="transmembrane region" description="Helical" evidence="7">
    <location>
        <begin position="62"/>
        <end position="82"/>
    </location>
</feature>
<dbReference type="PANTHER" id="PTHR30106:SF1">
    <property type="entry name" value="UPF0324 MEMBRANE PROTEIN FN0533"/>
    <property type="match status" value="1"/>
</dbReference>
<sequence>MAEIVCKPATKKSPFITSEDWWSVYLGIFFLMLVFMAFVTHFANPDIIKNAMPVEWPKKNLANHLISNLPAYILVYTLLTVLTTTAARAMGENVLHYIAGFTVLFLGAFLVLILGSQQTLKHYGLEYPFWSLVLGLIIGNLLPLPRWLRAASDHTEFYIKTGIVLLGAALPFTTIVKGGVWGFLEAALIIATGFTTAFLISRKLGLEREFAAVLGAGSSICGVSAAIAVGCAIGADQKKVGYVASLVVLYALGLIFLLPALSRLLGLPDVVAGAWIGGSELADAAGLAAAAMVSEKAVQVFTLVKLNRDVMVAIVAFLLAIVAVTRWGNGQGEAGRPGVGVIWERFPKFVLAFLVASLLSTYWVSTYGTAVNAHVIGNLNVLRTWLFTLAFLCIGLNTRFKDLKVEGIKPVIAFSTVVLVNVIMGFILSHLFFGGIIAQPIK</sequence>
<keyword evidence="9" id="KW-1185">Reference proteome</keyword>
<feature type="transmembrane region" description="Helical" evidence="7">
    <location>
        <begin position="21"/>
        <end position="42"/>
    </location>
</feature>
<name>A0A3D8P6G0_9THEO</name>
<keyword evidence="3" id="KW-1003">Cell membrane</keyword>
<dbReference type="InterPro" id="IPR018383">
    <property type="entry name" value="UPF0324_pro"/>
</dbReference>
<organism evidence="8 9">
    <name type="scientific">Ammonifex thiophilus</name>
    <dbReference type="NCBI Taxonomy" id="444093"/>
    <lineage>
        <taxon>Bacteria</taxon>
        <taxon>Bacillati</taxon>
        <taxon>Bacillota</taxon>
        <taxon>Clostridia</taxon>
        <taxon>Thermoanaerobacterales</taxon>
        <taxon>Thermoanaerobacteraceae</taxon>
        <taxon>Ammonifex</taxon>
    </lineage>
</organism>
<feature type="transmembrane region" description="Helical" evidence="7">
    <location>
        <begin position="349"/>
        <end position="370"/>
    </location>
</feature>
<dbReference type="Proteomes" id="UP000256329">
    <property type="component" value="Unassembled WGS sequence"/>
</dbReference>
<evidence type="ECO:0000256" key="3">
    <source>
        <dbReference type="ARBA" id="ARBA00022475"/>
    </source>
</evidence>
<keyword evidence="5 7" id="KW-1133">Transmembrane helix</keyword>
<dbReference type="EMBL" id="QSLN01000002">
    <property type="protein sequence ID" value="RDV84322.1"/>
    <property type="molecule type" value="Genomic_DNA"/>
</dbReference>
<feature type="transmembrane region" description="Helical" evidence="7">
    <location>
        <begin position="94"/>
        <end position="115"/>
    </location>
</feature>
<evidence type="ECO:0000313" key="8">
    <source>
        <dbReference type="EMBL" id="RDV84322.1"/>
    </source>
</evidence>
<gene>
    <name evidence="8" type="ORF">DXX99_03185</name>
</gene>
<feature type="transmembrane region" description="Helical" evidence="7">
    <location>
        <begin position="212"/>
        <end position="235"/>
    </location>
</feature>
<evidence type="ECO:0000313" key="9">
    <source>
        <dbReference type="Proteomes" id="UP000256329"/>
    </source>
</evidence>
<dbReference type="PANTHER" id="PTHR30106">
    <property type="entry name" value="INNER MEMBRANE PROTEIN YEIH-RELATED"/>
    <property type="match status" value="1"/>
</dbReference>
<feature type="transmembrane region" description="Helical" evidence="7">
    <location>
        <begin position="382"/>
        <end position="400"/>
    </location>
</feature>
<feature type="transmembrane region" description="Helical" evidence="7">
    <location>
        <begin position="127"/>
        <end position="145"/>
    </location>
</feature>
<feature type="transmembrane region" description="Helical" evidence="7">
    <location>
        <begin position="412"/>
        <end position="438"/>
    </location>
</feature>
<dbReference type="AlphaFoldDB" id="A0A3D8P6G0"/>